<evidence type="ECO:0000259" key="8">
    <source>
        <dbReference type="PROSITE" id="PS51074"/>
    </source>
</evidence>
<evidence type="ECO:0000256" key="5">
    <source>
        <dbReference type="ARBA" id="ARBA00036267"/>
    </source>
</evidence>
<keyword evidence="3" id="KW-0408">Iron</keyword>
<evidence type="ECO:0000256" key="3">
    <source>
        <dbReference type="ARBA" id="ARBA00023004"/>
    </source>
</evidence>
<evidence type="ECO:0000313" key="10">
    <source>
        <dbReference type="Proteomes" id="UP001338582"/>
    </source>
</evidence>
<comment type="similarity">
    <text evidence="4">Belongs to the DPH3 family.</text>
</comment>
<name>A0AAX4HBL0_9ASCO</name>
<keyword evidence="2" id="KW-0479">Metal-binding</keyword>
<proteinExistence type="inferred from homology"/>
<dbReference type="FunFam" id="3.10.660.10:FF:000001">
    <property type="entry name" value="Diphthamide biosynthesis 3"/>
    <property type="match status" value="1"/>
</dbReference>
<dbReference type="Proteomes" id="UP001338582">
    <property type="component" value="Chromosome 4"/>
</dbReference>
<comment type="catalytic activity">
    <reaction evidence="5">
        <text>[3Fe-4S](1+)-[protein] + Fe(2+)-[Dph3] = [3Fe-4S](0)-[protein] + Fe(3+)-[Dph3]</text>
        <dbReference type="Rhea" id="RHEA:71235"/>
        <dbReference type="Rhea" id="RHEA-COMP:17996"/>
        <dbReference type="Rhea" id="RHEA-COMP:17997"/>
        <dbReference type="Rhea" id="RHEA-COMP:18002"/>
        <dbReference type="Rhea" id="RHEA-COMP:18003"/>
        <dbReference type="ChEBI" id="CHEBI:29033"/>
        <dbReference type="ChEBI" id="CHEBI:29034"/>
        <dbReference type="ChEBI" id="CHEBI:33751"/>
        <dbReference type="ChEBI" id="CHEBI:47402"/>
        <dbReference type="ChEBI" id="CHEBI:83228"/>
    </reaction>
</comment>
<feature type="domain" description="DPH-type MB" evidence="8">
    <location>
        <begin position="4"/>
        <end position="60"/>
    </location>
</feature>
<dbReference type="SUPFAM" id="SSF144217">
    <property type="entry name" value="CSL zinc finger"/>
    <property type="match status" value="1"/>
</dbReference>
<dbReference type="RefSeq" id="XP_062878098.1">
    <property type="nucleotide sequence ID" value="XM_063022028.1"/>
</dbReference>
<dbReference type="GO" id="GO:0046872">
    <property type="term" value="F:metal ion binding"/>
    <property type="evidence" value="ECO:0007669"/>
    <property type="project" value="UniProtKB-KW"/>
</dbReference>
<evidence type="ECO:0000256" key="6">
    <source>
        <dbReference type="ARBA" id="ARBA00041070"/>
    </source>
</evidence>
<dbReference type="InterPro" id="IPR044248">
    <property type="entry name" value="DPH3/4-like"/>
</dbReference>
<dbReference type="InterPro" id="IPR036671">
    <property type="entry name" value="DPH_MB_sf"/>
</dbReference>
<keyword evidence="10" id="KW-1185">Reference proteome</keyword>
<dbReference type="EMBL" id="CP138897">
    <property type="protein sequence ID" value="WPK25716.1"/>
    <property type="molecule type" value="Genomic_DNA"/>
</dbReference>
<gene>
    <name evidence="9" type="ORF">PUMCH_003043</name>
</gene>
<dbReference type="Gene3D" id="3.10.660.10">
    <property type="entry name" value="DPH Zinc finger"/>
    <property type="match status" value="1"/>
</dbReference>
<dbReference type="GO" id="GO:0017183">
    <property type="term" value="P:protein histidyl modification to diphthamide"/>
    <property type="evidence" value="ECO:0007669"/>
    <property type="project" value="InterPro"/>
</dbReference>
<evidence type="ECO:0000256" key="4">
    <source>
        <dbReference type="ARBA" id="ARBA00024032"/>
    </source>
</evidence>
<accession>A0AAX4HBL0</accession>
<evidence type="ECO:0000256" key="1">
    <source>
        <dbReference type="ARBA" id="ARBA00005156"/>
    </source>
</evidence>
<dbReference type="GeneID" id="88174107"/>
<comment type="pathway">
    <text evidence="1">Protein modification; peptidyl-diphthamide biosynthesis.</text>
</comment>
<dbReference type="PANTHER" id="PTHR21454:SF31">
    <property type="entry name" value="DIPHTHAMIDE BIOSYNTHESIS PROTEIN 3"/>
    <property type="match status" value="1"/>
</dbReference>
<comment type="catalytic activity">
    <reaction evidence="7">
        <text>2 [3Fe-4S](0)-[protein] + 2 Fe(2+)-[Dph3] + NADH = 2 [4Fe-4S](1+)-[protein] + 2 [Dph3] + NAD(+) + H(+)</text>
        <dbReference type="Rhea" id="RHEA:71239"/>
        <dbReference type="Rhea" id="RHEA-COMP:17997"/>
        <dbReference type="Rhea" id="RHEA-COMP:17998"/>
        <dbReference type="Rhea" id="RHEA-COMP:18001"/>
        <dbReference type="Rhea" id="RHEA-COMP:18002"/>
        <dbReference type="ChEBI" id="CHEBI:15378"/>
        <dbReference type="ChEBI" id="CHEBI:29033"/>
        <dbReference type="ChEBI" id="CHEBI:33723"/>
        <dbReference type="ChEBI" id="CHEBI:47402"/>
        <dbReference type="ChEBI" id="CHEBI:57540"/>
        <dbReference type="ChEBI" id="CHEBI:57945"/>
        <dbReference type="ChEBI" id="CHEBI:83228"/>
    </reaction>
</comment>
<dbReference type="InterPro" id="IPR007872">
    <property type="entry name" value="DPH_MB_dom"/>
</dbReference>
<dbReference type="KEGG" id="asau:88174107"/>
<evidence type="ECO:0000313" key="9">
    <source>
        <dbReference type="EMBL" id="WPK25716.1"/>
    </source>
</evidence>
<sequence length="69" mass="7899">MTSVYDEIEIEDFTYDPITELFQYPCPCGDRFAIALDDLRDGEDIAVCPSCSLMVKVIFEVEDLDELIQ</sequence>
<organism evidence="9 10">
    <name type="scientific">Australozyma saopauloensis</name>
    <dbReference type="NCBI Taxonomy" id="291208"/>
    <lineage>
        <taxon>Eukaryota</taxon>
        <taxon>Fungi</taxon>
        <taxon>Dikarya</taxon>
        <taxon>Ascomycota</taxon>
        <taxon>Saccharomycotina</taxon>
        <taxon>Pichiomycetes</taxon>
        <taxon>Metschnikowiaceae</taxon>
        <taxon>Australozyma</taxon>
    </lineage>
</organism>
<dbReference type="PANTHER" id="PTHR21454">
    <property type="entry name" value="DPH3 HOMOLOG-RELATED"/>
    <property type="match status" value="1"/>
</dbReference>
<dbReference type="Pfam" id="PF05207">
    <property type="entry name" value="Zn_ribbon_CSL"/>
    <property type="match status" value="1"/>
</dbReference>
<evidence type="ECO:0000256" key="7">
    <source>
        <dbReference type="ARBA" id="ARBA00048125"/>
    </source>
</evidence>
<evidence type="ECO:0000256" key="2">
    <source>
        <dbReference type="ARBA" id="ARBA00022723"/>
    </source>
</evidence>
<protein>
    <recommendedName>
        <fullName evidence="6">Diphthamide biosynthesis protein 3</fullName>
    </recommendedName>
</protein>
<dbReference type="PROSITE" id="PS51074">
    <property type="entry name" value="DPH_MB"/>
    <property type="match status" value="1"/>
</dbReference>
<dbReference type="AlphaFoldDB" id="A0AAX4HBL0"/>
<reference evidence="9 10" key="1">
    <citation type="submission" date="2023-10" db="EMBL/GenBank/DDBJ databases">
        <title>Draft Genome Sequence of Candida saopaulonensis from a very Premature Infant with Sepsis.</title>
        <authorList>
            <person name="Ning Y."/>
            <person name="Dai R."/>
            <person name="Xiao M."/>
            <person name="Xu Y."/>
            <person name="Yan Q."/>
            <person name="Zhang L."/>
        </authorList>
    </citation>
    <scope>NUCLEOTIDE SEQUENCE [LARGE SCALE GENOMIC DNA]</scope>
    <source>
        <strain evidence="9 10">19XY460</strain>
    </source>
</reference>